<evidence type="ECO:0000313" key="2">
    <source>
        <dbReference type="Proteomes" id="UP001497535"/>
    </source>
</evidence>
<evidence type="ECO:0000313" key="1">
    <source>
        <dbReference type="EMBL" id="CAK5051231.1"/>
    </source>
</evidence>
<keyword evidence="2" id="KW-1185">Reference proteome</keyword>
<dbReference type="Proteomes" id="UP001497535">
    <property type="component" value="Unassembled WGS sequence"/>
</dbReference>
<reference evidence="1" key="1">
    <citation type="submission" date="2023-11" db="EMBL/GenBank/DDBJ databases">
        <authorList>
            <person name="Poullet M."/>
        </authorList>
    </citation>
    <scope>NUCLEOTIDE SEQUENCE</scope>
    <source>
        <strain evidence="1">E1834</strain>
    </source>
</reference>
<accession>A0ACB0YL42</accession>
<protein>
    <submittedName>
        <fullName evidence="1">Uncharacterized protein</fullName>
    </submittedName>
</protein>
<comment type="caution">
    <text evidence="1">The sequence shown here is derived from an EMBL/GenBank/DDBJ whole genome shotgun (WGS) entry which is preliminary data.</text>
</comment>
<organism evidence="1 2">
    <name type="scientific">Meloidogyne enterolobii</name>
    <name type="common">Root-knot nematode worm</name>
    <name type="synonym">Meloidogyne mayaguensis</name>
    <dbReference type="NCBI Taxonomy" id="390850"/>
    <lineage>
        <taxon>Eukaryota</taxon>
        <taxon>Metazoa</taxon>
        <taxon>Ecdysozoa</taxon>
        <taxon>Nematoda</taxon>
        <taxon>Chromadorea</taxon>
        <taxon>Rhabditida</taxon>
        <taxon>Tylenchina</taxon>
        <taxon>Tylenchomorpha</taxon>
        <taxon>Tylenchoidea</taxon>
        <taxon>Meloidogynidae</taxon>
        <taxon>Meloidogyninae</taxon>
        <taxon>Meloidogyne</taxon>
    </lineage>
</organism>
<dbReference type="EMBL" id="CAVMJV010000014">
    <property type="protein sequence ID" value="CAK5051231.1"/>
    <property type="molecule type" value="Genomic_DNA"/>
</dbReference>
<name>A0ACB0YL42_MELEN</name>
<sequence length="131" mass="15434">MERVLNKCWMVIGLKDYNVECFKFAAKWDMIVNEKDEKFKLSTFSWNDNDVFGCGLVYPPTNKITEEFPYIFFTQNGKQIGKALLLKDNSDCYQPYVVLKCCSVETNFGNNLETNPFIYDISKHFILKEFY</sequence>
<proteinExistence type="predicted"/>
<gene>
    <name evidence="1" type="ORF">MENTE1834_LOCUS13546</name>
</gene>